<dbReference type="OrthoDB" id="9795403at2"/>
<gene>
    <name evidence="13" type="ORF">A7E78_09455</name>
</gene>
<keyword evidence="9 10" id="KW-0472">Membrane</keyword>
<keyword evidence="6 11" id="KW-0500">Molybdenum</keyword>
<dbReference type="SUPFAM" id="SSF161098">
    <property type="entry name" value="MetI-like"/>
    <property type="match status" value="1"/>
</dbReference>
<accession>A0A1L3GQ10</accession>
<evidence type="ECO:0000256" key="7">
    <source>
        <dbReference type="ARBA" id="ARBA00022692"/>
    </source>
</evidence>
<dbReference type="AlphaFoldDB" id="A0A1L3GQ10"/>
<evidence type="ECO:0000256" key="1">
    <source>
        <dbReference type="ARBA" id="ARBA00002949"/>
    </source>
</evidence>
<feature type="transmembrane region" description="Helical" evidence="10">
    <location>
        <begin position="194"/>
        <end position="212"/>
    </location>
</feature>
<evidence type="ECO:0000256" key="5">
    <source>
        <dbReference type="ARBA" id="ARBA00022475"/>
    </source>
</evidence>
<dbReference type="Gene3D" id="1.10.3720.10">
    <property type="entry name" value="MetI-like"/>
    <property type="match status" value="1"/>
</dbReference>
<evidence type="ECO:0000256" key="10">
    <source>
        <dbReference type="RuleBase" id="RU363032"/>
    </source>
</evidence>
<dbReference type="CDD" id="cd06261">
    <property type="entry name" value="TM_PBP2"/>
    <property type="match status" value="1"/>
</dbReference>
<evidence type="ECO:0000256" key="8">
    <source>
        <dbReference type="ARBA" id="ARBA00022989"/>
    </source>
</evidence>
<proteinExistence type="inferred from homology"/>
<dbReference type="GO" id="GO:0015098">
    <property type="term" value="F:molybdate ion transmembrane transporter activity"/>
    <property type="evidence" value="ECO:0007669"/>
    <property type="project" value="UniProtKB-UniRule"/>
</dbReference>
<comment type="subcellular location">
    <subcellularLocation>
        <location evidence="2 10">Cell membrane</location>
        <topology evidence="2 10">Multi-pass membrane protein</topology>
    </subcellularLocation>
</comment>
<evidence type="ECO:0000313" key="14">
    <source>
        <dbReference type="Proteomes" id="UP000182517"/>
    </source>
</evidence>
<comment type="function">
    <text evidence="1 11">Part of the binding-protein-dependent transport system for molybdenum; probably responsible for the translocation of the substrate across the membrane.</text>
</comment>
<organism evidence="13 14">
    <name type="scientific">Syntrophotalea acetylenivorans</name>
    <dbReference type="NCBI Taxonomy" id="1842532"/>
    <lineage>
        <taxon>Bacteria</taxon>
        <taxon>Pseudomonadati</taxon>
        <taxon>Thermodesulfobacteriota</taxon>
        <taxon>Desulfuromonadia</taxon>
        <taxon>Desulfuromonadales</taxon>
        <taxon>Syntrophotaleaceae</taxon>
        <taxon>Syntrophotalea</taxon>
    </lineage>
</organism>
<dbReference type="PROSITE" id="PS50928">
    <property type="entry name" value="ABC_TM1"/>
    <property type="match status" value="1"/>
</dbReference>
<reference evidence="13 14" key="1">
    <citation type="journal article" date="2017" name="Genome Announc.">
        <title>Complete Genome Sequences of Two Acetylene-Fermenting Pelobacter acetylenicus Strains.</title>
        <authorList>
            <person name="Sutton J.M."/>
            <person name="Baesman S.M."/>
            <person name="Fierst J.L."/>
            <person name="Poret-Peterson A.T."/>
            <person name="Oremland R.S."/>
            <person name="Dunlap D.S."/>
            <person name="Akob D.M."/>
        </authorList>
    </citation>
    <scope>NUCLEOTIDE SEQUENCE [LARGE SCALE GENOMIC DNA]</scope>
    <source>
        <strain evidence="13 14">SFB93</strain>
    </source>
</reference>
<sequence>MSEPILLSLKVALIAVAIDMILATLLARVLARRTFPGKNLLESCIILPMVLPPTVLGYGLLILLGKRGLLGRLLLDSFDWQIVFTWWAAIIAAAVVSFPLMYQSAKAAFASVDASLEQAARTLGSNEGRVFLKVTLPLAYPGLLAGLVLSFARALGEFGATLMVAGNIPGKTQTIPLAIYFAVETGDNIMARNLVLIITALSITALFWLNLWSRKKIEVWQQGGNSSAQRIHT</sequence>
<evidence type="ECO:0000313" key="13">
    <source>
        <dbReference type="EMBL" id="APG28041.1"/>
    </source>
</evidence>
<evidence type="ECO:0000256" key="2">
    <source>
        <dbReference type="ARBA" id="ARBA00004651"/>
    </source>
</evidence>
<evidence type="ECO:0000256" key="4">
    <source>
        <dbReference type="ARBA" id="ARBA00022448"/>
    </source>
</evidence>
<feature type="transmembrane region" description="Helical" evidence="10">
    <location>
        <begin position="84"/>
        <end position="102"/>
    </location>
</feature>
<dbReference type="STRING" id="1842532.A7E78_09455"/>
<dbReference type="PANTHER" id="PTHR30183:SF3">
    <property type="entry name" value="MOLYBDENUM TRANSPORT SYSTEM PERMEASE PROTEIN MODB"/>
    <property type="match status" value="1"/>
</dbReference>
<keyword evidence="14" id="KW-1185">Reference proteome</keyword>
<keyword evidence="7 10" id="KW-0812">Transmembrane</keyword>
<dbReference type="Pfam" id="PF00528">
    <property type="entry name" value="BPD_transp_1"/>
    <property type="match status" value="1"/>
</dbReference>
<dbReference type="PANTHER" id="PTHR30183">
    <property type="entry name" value="MOLYBDENUM TRANSPORT SYSTEM PERMEASE PROTEIN MODB"/>
    <property type="match status" value="1"/>
</dbReference>
<dbReference type="NCBIfam" id="TIGR02141">
    <property type="entry name" value="modB_ABC"/>
    <property type="match status" value="1"/>
</dbReference>
<dbReference type="KEGG" id="pef:A7E78_09455"/>
<dbReference type="Proteomes" id="UP000182517">
    <property type="component" value="Chromosome"/>
</dbReference>
<evidence type="ECO:0000256" key="9">
    <source>
        <dbReference type="ARBA" id="ARBA00023136"/>
    </source>
</evidence>
<evidence type="ECO:0000256" key="11">
    <source>
        <dbReference type="RuleBase" id="RU365097"/>
    </source>
</evidence>
<comment type="similarity">
    <text evidence="3 11">Belongs to the binding-protein-dependent transport system permease family. CysTW subfamily.</text>
</comment>
<evidence type="ECO:0000259" key="12">
    <source>
        <dbReference type="PROSITE" id="PS50928"/>
    </source>
</evidence>
<keyword evidence="5 11" id="KW-1003">Cell membrane</keyword>
<protein>
    <recommendedName>
        <fullName evidence="11">Molybdenum transport system permease</fullName>
    </recommendedName>
</protein>
<feature type="transmembrane region" description="Helical" evidence="10">
    <location>
        <begin position="130"/>
        <end position="152"/>
    </location>
</feature>
<keyword evidence="4 10" id="KW-0813">Transport</keyword>
<dbReference type="InterPro" id="IPR035906">
    <property type="entry name" value="MetI-like_sf"/>
</dbReference>
<evidence type="ECO:0000256" key="3">
    <source>
        <dbReference type="ARBA" id="ARBA00007069"/>
    </source>
</evidence>
<evidence type="ECO:0000256" key="6">
    <source>
        <dbReference type="ARBA" id="ARBA00022505"/>
    </source>
</evidence>
<feature type="transmembrane region" description="Helical" evidence="10">
    <location>
        <begin position="12"/>
        <end position="31"/>
    </location>
</feature>
<dbReference type="RefSeq" id="WP_072284001.1">
    <property type="nucleotide sequence ID" value="NZ_CP015519.1"/>
</dbReference>
<dbReference type="InterPro" id="IPR011867">
    <property type="entry name" value="ModB_ABC"/>
</dbReference>
<feature type="transmembrane region" description="Helical" evidence="10">
    <location>
        <begin position="43"/>
        <end position="64"/>
    </location>
</feature>
<dbReference type="GO" id="GO:0005886">
    <property type="term" value="C:plasma membrane"/>
    <property type="evidence" value="ECO:0007669"/>
    <property type="project" value="UniProtKB-SubCell"/>
</dbReference>
<feature type="domain" description="ABC transmembrane type-1" evidence="12">
    <location>
        <begin position="5"/>
        <end position="207"/>
    </location>
</feature>
<dbReference type="EMBL" id="CP015519">
    <property type="protein sequence ID" value="APG28041.1"/>
    <property type="molecule type" value="Genomic_DNA"/>
</dbReference>
<dbReference type="InterPro" id="IPR000515">
    <property type="entry name" value="MetI-like"/>
</dbReference>
<name>A0A1L3GQ10_9BACT</name>
<keyword evidence="8 10" id="KW-1133">Transmembrane helix</keyword>